<reference evidence="3" key="1">
    <citation type="submission" date="2020-11" db="EMBL/GenBank/DDBJ databases">
        <title>Multidrug resistant novel bacterium Savagea serpentis sp. nov., isolated from the scats of a vine snake (Ahaetulla nasuta).</title>
        <authorList>
            <person name="Venkata Ramana V."/>
            <person name="Vikas Patil S."/>
            <person name="Yogita Lugani V."/>
        </authorList>
    </citation>
    <scope>NUCLEOTIDE SEQUENCE</scope>
    <source>
        <strain evidence="3">SN6</strain>
    </source>
</reference>
<dbReference type="PANTHER" id="PTHR47396">
    <property type="entry name" value="TYPE I RESTRICTION ENZYME ECOKI R PROTEIN"/>
    <property type="match status" value="1"/>
</dbReference>
<dbReference type="GO" id="GO:0016787">
    <property type="term" value="F:hydrolase activity"/>
    <property type="evidence" value="ECO:0007669"/>
    <property type="project" value="InterPro"/>
</dbReference>
<organism evidence="3 4">
    <name type="scientific">Savagea serpentis</name>
    <dbReference type="NCBI Taxonomy" id="2785297"/>
    <lineage>
        <taxon>Bacteria</taxon>
        <taxon>Bacillati</taxon>
        <taxon>Bacillota</taxon>
        <taxon>Bacilli</taxon>
        <taxon>Bacillales</taxon>
        <taxon>Caryophanaceae</taxon>
        <taxon>Savagea</taxon>
    </lineage>
</organism>
<dbReference type="Pfam" id="PF00271">
    <property type="entry name" value="Helicase_C"/>
    <property type="match status" value="1"/>
</dbReference>
<dbReference type="GO" id="GO:0005829">
    <property type="term" value="C:cytosol"/>
    <property type="evidence" value="ECO:0007669"/>
    <property type="project" value="TreeGrafter"/>
</dbReference>
<comment type="caution">
    <text evidence="3">The sequence shown here is derived from an EMBL/GenBank/DDBJ whole genome shotgun (WGS) entry which is preliminary data.</text>
</comment>
<evidence type="ECO:0000259" key="2">
    <source>
        <dbReference type="PROSITE" id="PS51194"/>
    </source>
</evidence>
<dbReference type="PROSITE" id="PS51194">
    <property type="entry name" value="HELICASE_CTER"/>
    <property type="match status" value="1"/>
</dbReference>
<dbReference type="InterPro" id="IPR001650">
    <property type="entry name" value="Helicase_C-like"/>
</dbReference>
<dbReference type="PANTHER" id="PTHR47396:SF1">
    <property type="entry name" value="ATP-DEPENDENT HELICASE IRC3-RELATED"/>
    <property type="match status" value="1"/>
</dbReference>
<dbReference type="InterPro" id="IPR050742">
    <property type="entry name" value="Helicase_Restrict-Modif_Enz"/>
</dbReference>
<dbReference type="GO" id="GO:0003677">
    <property type="term" value="F:DNA binding"/>
    <property type="evidence" value="ECO:0007669"/>
    <property type="project" value="InterPro"/>
</dbReference>
<feature type="domain" description="Helicase ATP-binding" evidence="1">
    <location>
        <begin position="117"/>
        <end position="288"/>
    </location>
</feature>
<sequence>MRQYVEKLKERAEQNLNGQTQVKVRTILRQCRTKRRTEAFVTRWHEMMEVYELHYVNPGETIATVSLEKAIHFQVEKKAQMHTLEAKRATQITVQSGFTPQRPYPHQEEALHHLDCLYEQKRHFSSLLVLPTGGGKTATAARFLAKRSIAEGKKVLWLAHRHELLDQAHHAFLNVSYEELIPERETYHCRVISGVHERARAIEMTDDVIIASKDSLYRQEAVLQQWLANDEELFVIIDEAHHAPTRTYRELLESLEAVVSVTLLGLTATPFRTAEEEVGSMRAIFHDDIVYKIDLTQLITKGILAEPHLIDVETNYIVETDWKECDIHQIQALDKLPQHVSRQLTDNHQRNELITQHYKEHEAAYGQTLVFAMNRVHAIALRETFRLSGIHAEAIISSVTDDTLRIDTSQEARRRHIVAFKRGEFPVLINVNMLTEGTDLPNVQTVFLTRPTTSKILMTQMLGRALRGERAGGTRHAYIVSFIDDWSNAIAWENPRHLLVGEDVQNGRDPRQERLVTELLSTKMIRAYVEQLSTDRDGWLKEIPFQKSIPLGLYLFELLVPTEEGEVTEHREIIIFESTAESYAKLMQGLPKLVSRDLREERLSDERLTALTREAERLYFQEASYIPAYETRDIRALIQYYAMTEQIPNFYTFEQREETNIERYVEHIMTHELSRREEVQWLKQQWEQNIFLQLYFGHRLELFVRAVNDEIEKKLLK</sequence>
<dbReference type="Gene3D" id="3.40.50.300">
    <property type="entry name" value="P-loop containing nucleotide triphosphate hydrolases"/>
    <property type="match status" value="2"/>
</dbReference>
<dbReference type="InterPro" id="IPR006935">
    <property type="entry name" value="Helicase/UvrB_N"/>
</dbReference>
<dbReference type="GO" id="GO:0004386">
    <property type="term" value="F:helicase activity"/>
    <property type="evidence" value="ECO:0007669"/>
    <property type="project" value="UniProtKB-KW"/>
</dbReference>
<accession>A0A8J7KSL5</accession>
<proteinExistence type="predicted"/>
<dbReference type="RefSeq" id="WP_194562135.1">
    <property type="nucleotide sequence ID" value="NZ_JADKPV010000001.1"/>
</dbReference>
<dbReference type="PROSITE" id="PS51192">
    <property type="entry name" value="HELICASE_ATP_BIND_1"/>
    <property type="match status" value="1"/>
</dbReference>
<dbReference type="AlphaFoldDB" id="A0A8J7KSL5"/>
<keyword evidence="3" id="KW-0378">Hydrolase</keyword>
<dbReference type="Pfam" id="PF04851">
    <property type="entry name" value="ResIII"/>
    <property type="match status" value="1"/>
</dbReference>
<dbReference type="EMBL" id="JADKPV010000001">
    <property type="protein sequence ID" value="MBF4500709.1"/>
    <property type="molecule type" value="Genomic_DNA"/>
</dbReference>
<evidence type="ECO:0000313" key="3">
    <source>
        <dbReference type="EMBL" id="MBF4500709.1"/>
    </source>
</evidence>
<protein>
    <submittedName>
        <fullName evidence="3">DEAD/DEAH box helicase</fullName>
    </submittedName>
</protein>
<keyword evidence="3" id="KW-0067">ATP-binding</keyword>
<dbReference type="GO" id="GO:0005524">
    <property type="term" value="F:ATP binding"/>
    <property type="evidence" value="ECO:0007669"/>
    <property type="project" value="InterPro"/>
</dbReference>
<dbReference type="SMART" id="SM00490">
    <property type="entry name" value="HELICc"/>
    <property type="match status" value="1"/>
</dbReference>
<feature type="domain" description="Helicase C-terminal" evidence="2">
    <location>
        <begin position="353"/>
        <end position="536"/>
    </location>
</feature>
<dbReference type="Proteomes" id="UP000622653">
    <property type="component" value="Unassembled WGS sequence"/>
</dbReference>
<evidence type="ECO:0000259" key="1">
    <source>
        <dbReference type="PROSITE" id="PS51192"/>
    </source>
</evidence>
<keyword evidence="3" id="KW-0547">Nucleotide-binding</keyword>
<keyword evidence="3" id="KW-0347">Helicase</keyword>
<dbReference type="SUPFAM" id="SSF52540">
    <property type="entry name" value="P-loop containing nucleoside triphosphate hydrolases"/>
    <property type="match status" value="1"/>
</dbReference>
<dbReference type="InterPro" id="IPR027417">
    <property type="entry name" value="P-loop_NTPase"/>
</dbReference>
<keyword evidence="4" id="KW-1185">Reference proteome</keyword>
<name>A0A8J7KSL5_9BACL</name>
<gene>
    <name evidence="3" type="ORF">IRY55_04965</name>
</gene>
<dbReference type="SMART" id="SM00487">
    <property type="entry name" value="DEXDc"/>
    <property type="match status" value="1"/>
</dbReference>
<dbReference type="InterPro" id="IPR014001">
    <property type="entry name" value="Helicase_ATP-bd"/>
</dbReference>
<evidence type="ECO:0000313" key="4">
    <source>
        <dbReference type="Proteomes" id="UP000622653"/>
    </source>
</evidence>